<feature type="non-terminal residue" evidence="1">
    <location>
        <position position="84"/>
    </location>
</feature>
<organism evidence="1">
    <name type="scientific">marine sediment metagenome</name>
    <dbReference type="NCBI Taxonomy" id="412755"/>
    <lineage>
        <taxon>unclassified sequences</taxon>
        <taxon>metagenomes</taxon>
        <taxon>ecological metagenomes</taxon>
    </lineage>
</organism>
<accession>X1L492</accession>
<dbReference type="EMBL" id="BARV01011964">
    <property type="protein sequence ID" value="GAI14172.1"/>
    <property type="molecule type" value="Genomic_DNA"/>
</dbReference>
<protein>
    <recommendedName>
        <fullName evidence="2">Long-chain fatty acid transport protein</fullName>
    </recommendedName>
</protein>
<evidence type="ECO:0000313" key="1">
    <source>
        <dbReference type="EMBL" id="GAI14172.1"/>
    </source>
</evidence>
<gene>
    <name evidence="1" type="ORF">S06H3_22395</name>
</gene>
<reference evidence="1" key="1">
    <citation type="journal article" date="2014" name="Front. Microbiol.">
        <title>High frequency of phylogenetically diverse reductive dehalogenase-homologous genes in deep subseafloor sedimentary metagenomes.</title>
        <authorList>
            <person name="Kawai M."/>
            <person name="Futagami T."/>
            <person name="Toyoda A."/>
            <person name="Takaki Y."/>
            <person name="Nishi S."/>
            <person name="Hori S."/>
            <person name="Arai W."/>
            <person name="Tsubouchi T."/>
            <person name="Morono Y."/>
            <person name="Uchiyama I."/>
            <person name="Ito T."/>
            <person name="Fujiyama A."/>
            <person name="Inagaki F."/>
            <person name="Takami H."/>
        </authorList>
    </citation>
    <scope>NUCLEOTIDE SEQUENCE</scope>
    <source>
        <strain evidence="1">Expedition CK06-06</strain>
    </source>
</reference>
<evidence type="ECO:0008006" key="2">
    <source>
        <dbReference type="Google" id="ProtNLM"/>
    </source>
</evidence>
<comment type="caution">
    <text evidence="1">The sequence shown here is derived from an EMBL/GenBank/DDBJ whole genome shotgun (WGS) entry which is preliminary data.</text>
</comment>
<sequence>MGMGGAAVAVADDASAVYYNPAGLSQLKKGDFSASSLVDNTRRDRIDYDDTVIYAEPDRKYGAWGLYFLNAGYRGRGRSNPDSP</sequence>
<dbReference type="AlphaFoldDB" id="X1L492"/>
<proteinExistence type="predicted"/>
<dbReference type="Gene3D" id="2.40.160.60">
    <property type="entry name" value="Outer membrane protein transport protein (OMPP1/FadL/TodX)"/>
    <property type="match status" value="1"/>
</dbReference>
<name>X1L492_9ZZZZ</name>
<dbReference type="SUPFAM" id="SSF56935">
    <property type="entry name" value="Porins"/>
    <property type="match status" value="1"/>
</dbReference>